<accession>A0ABQ7GLC3</accession>
<keyword evidence="2" id="KW-1185">Reference proteome</keyword>
<organism evidence="1 2">
    <name type="scientific">Dunaliella salina</name>
    <name type="common">Green alga</name>
    <name type="synonym">Protococcus salinus</name>
    <dbReference type="NCBI Taxonomy" id="3046"/>
    <lineage>
        <taxon>Eukaryota</taxon>
        <taxon>Viridiplantae</taxon>
        <taxon>Chlorophyta</taxon>
        <taxon>core chlorophytes</taxon>
        <taxon>Chlorophyceae</taxon>
        <taxon>CS clade</taxon>
        <taxon>Chlamydomonadales</taxon>
        <taxon>Dunaliellaceae</taxon>
        <taxon>Dunaliella</taxon>
    </lineage>
</organism>
<evidence type="ECO:0000313" key="2">
    <source>
        <dbReference type="Proteomes" id="UP000815325"/>
    </source>
</evidence>
<reference evidence="1" key="1">
    <citation type="submission" date="2017-08" db="EMBL/GenBank/DDBJ databases">
        <authorList>
            <person name="Polle J.E."/>
            <person name="Barry K."/>
            <person name="Cushman J."/>
            <person name="Schmutz J."/>
            <person name="Tran D."/>
            <person name="Hathwaick L.T."/>
            <person name="Yim W.C."/>
            <person name="Jenkins J."/>
            <person name="Mckie-Krisberg Z.M."/>
            <person name="Prochnik S."/>
            <person name="Lindquist E."/>
            <person name="Dockter R.B."/>
            <person name="Adam C."/>
            <person name="Molina H."/>
            <person name="Bunkerborg J."/>
            <person name="Jin E."/>
            <person name="Buchheim M."/>
            <person name="Magnuson J."/>
        </authorList>
    </citation>
    <scope>NUCLEOTIDE SEQUENCE</scope>
    <source>
        <strain evidence="1">CCAP 19/18</strain>
    </source>
</reference>
<name>A0ABQ7GLC3_DUNSA</name>
<sequence length="74" mass="8357">MSSVETDNPILKAAYGKSIFEAAAENPIPDNAWEFHIRKNLNDAAYNSLKYVPVCCCTPVCAKCNNPKYMWTRK</sequence>
<dbReference type="Proteomes" id="UP000815325">
    <property type="component" value="Unassembled WGS sequence"/>
</dbReference>
<evidence type="ECO:0008006" key="3">
    <source>
        <dbReference type="Google" id="ProtNLM"/>
    </source>
</evidence>
<evidence type="ECO:0000313" key="1">
    <source>
        <dbReference type="EMBL" id="KAF5835414.1"/>
    </source>
</evidence>
<dbReference type="EMBL" id="MU069706">
    <property type="protein sequence ID" value="KAF5835414.1"/>
    <property type="molecule type" value="Genomic_DNA"/>
</dbReference>
<proteinExistence type="predicted"/>
<gene>
    <name evidence="1" type="ORF">DUNSADRAFT_7449</name>
</gene>
<protein>
    <recommendedName>
        <fullName evidence="3">Encoded protein</fullName>
    </recommendedName>
</protein>
<comment type="caution">
    <text evidence="1">The sequence shown here is derived from an EMBL/GenBank/DDBJ whole genome shotgun (WGS) entry which is preliminary data.</text>
</comment>